<feature type="transmembrane region" description="Helical" evidence="1">
    <location>
        <begin position="216"/>
        <end position="235"/>
    </location>
</feature>
<reference evidence="2" key="1">
    <citation type="submission" date="2022-04" db="EMBL/GenBank/DDBJ databases">
        <title>Desulfatitalea alkaliphila sp. nov., a novel anaerobic sulfate-reducing bacterium isolated from terrestrial mud volcano, Taman Peninsula, Russia.</title>
        <authorList>
            <person name="Khomyakova M.A."/>
            <person name="Merkel A.Y."/>
            <person name="Slobodkin A.I."/>
        </authorList>
    </citation>
    <scope>NUCLEOTIDE SEQUENCE</scope>
    <source>
        <strain evidence="2">M08but</strain>
    </source>
</reference>
<feature type="transmembrane region" description="Helical" evidence="1">
    <location>
        <begin position="241"/>
        <end position="261"/>
    </location>
</feature>
<feature type="transmembrane region" description="Helical" evidence="1">
    <location>
        <begin position="32"/>
        <end position="52"/>
    </location>
</feature>
<evidence type="ECO:0000313" key="3">
    <source>
        <dbReference type="Proteomes" id="UP001165427"/>
    </source>
</evidence>
<dbReference type="RefSeq" id="WP_246914419.1">
    <property type="nucleotide sequence ID" value="NZ_JALJRB010000036.1"/>
</dbReference>
<feature type="transmembrane region" description="Helical" evidence="1">
    <location>
        <begin position="6"/>
        <end position="25"/>
    </location>
</feature>
<feature type="transmembrane region" description="Helical" evidence="1">
    <location>
        <begin position="155"/>
        <end position="178"/>
    </location>
</feature>
<proteinExistence type="predicted"/>
<keyword evidence="1" id="KW-0812">Transmembrane</keyword>
<evidence type="ECO:0000256" key="1">
    <source>
        <dbReference type="SAM" id="Phobius"/>
    </source>
</evidence>
<accession>A0AA41R417</accession>
<protein>
    <submittedName>
        <fullName evidence="2">Uncharacterized protein</fullName>
    </submittedName>
</protein>
<sequence>MTLGFYMVIKVAVSILMVVVLSWVAERAGPRIAGVISGYPLGAAISLFFIGLEQGADFAARSAIFTAGGLAATLAFVAGYLLGLHRAEERGRAAALALAVLSAMATYGLTAWVLANIALGWLSAPAVALSAIVLADRAFRWVPEATIQQVAARRWVVTLCRAVFAAAVILVITAAAGIVGPRWAGLFAAFPITMLPLLVILQAAHQPSHVRTLIRNVPRGMVSLLVYTLTVAATYGRLGIVAGTLMGYLAATVYLVGLETLRKRHLRRQL</sequence>
<keyword evidence="1" id="KW-1133">Transmembrane helix</keyword>
<feature type="transmembrane region" description="Helical" evidence="1">
    <location>
        <begin position="58"/>
        <end position="82"/>
    </location>
</feature>
<organism evidence="2 3">
    <name type="scientific">Desulfatitalea alkaliphila</name>
    <dbReference type="NCBI Taxonomy" id="2929485"/>
    <lineage>
        <taxon>Bacteria</taxon>
        <taxon>Pseudomonadati</taxon>
        <taxon>Thermodesulfobacteriota</taxon>
        <taxon>Desulfobacteria</taxon>
        <taxon>Desulfobacterales</taxon>
        <taxon>Desulfosarcinaceae</taxon>
        <taxon>Desulfatitalea</taxon>
    </lineage>
</organism>
<dbReference type="Proteomes" id="UP001165427">
    <property type="component" value="Unassembled WGS sequence"/>
</dbReference>
<feature type="transmembrane region" description="Helical" evidence="1">
    <location>
        <begin position="118"/>
        <end position="135"/>
    </location>
</feature>
<evidence type="ECO:0000313" key="2">
    <source>
        <dbReference type="EMBL" id="MCJ8502892.1"/>
    </source>
</evidence>
<keyword evidence="3" id="KW-1185">Reference proteome</keyword>
<name>A0AA41R417_9BACT</name>
<gene>
    <name evidence="2" type="ORF">MRX98_20115</name>
</gene>
<dbReference type="AlphaFoldDB" id="A0AA41R417"/>
<comment type="caution">
    <text evidence="2">The sequence shown here is derived from an EMBL/GenBank/DDBJ whole genome shotgun (WGS) entry which is preliminary data.</text>
</comment>
<feature type="transmembrane region" description="Helical" evidence="1">
    <location>
        <begin position="94"/>
        <end position="112"/>
    </location>
</feature>
<keyword evidence="1" id="KW-0472">Membrane</keyword>
<feature type="transmembrane region" description="Helical" evidence="1">
    <location>
        <begin position="184"/>
        <end position="204"/>
    </location>
</feature>
<dbReference type="EMBL" id="JALJRB010000036">
    <property type="protein sequence ID" value="MCJ8502892.1"/>
    <property type="molecule type" value="Genomic_DNA"/>
</dbReference>